<dbReference type="SMART" id="SM00225">
    <property type="entry name" value="BTB"/>
    <property type="match status" value="1"/>
</dbReference>
<dbReference type="PANTHER" id="PTHR14499">
    <property type="entry name" value="POTASSIUM CHANNEL TETRAMERIZATION DOMAIN-CONTAINING"/>
    <property type="match status" value="1"/>
</dbReference>
<dbReference type="Proteomes" id="UP000887567">
    <property type="component" value="Unplaced"/>
</dbReference>
<sequence length="271" mass="31098">MAKEKQLPSIVTLNVGGHVFTTRLATLVSDQDSMLSAMFSGRFEPEVDSDGRYFIDRDGKYFEHILNFLRDASMIPPSTVALQVYQEAKYYRIERLMAHLECYPAVMAITKLKDQKTKMGNNYEHWKQMLLDAVCQKYNDVIRFSIGQECMITAVRYISKQDYISATSPCSFCPKQSLESPDKKHPSKHNFYCSDDSGMHLSYYIGCDLPVMDLVIPEDEINDICLFTSLLEKDLRSDGFCVSGRSSHPWRCSNCDAMGYLHQIAFTWNFT</sequence>
<organism evidence="2 3">
    <name type="scientific">Exaiptasia diaphana</name>
    <name type="common">Tropical sea anemone</name>
    <name type="synonym">Aiptasia pulchella</name>
    <dbReference type="NCBI Taxonomy" id="2652724"/>
    <lineage>
        <taxon>Eukaryota</taxon>
        <taxon>Metazoa</taxon>
        <taxon>Cnidaria</taxon>
        <taxon>Anthozoa</taxon>
        <taxon>Hexacorallia</taxon>
        <taxon>Actiniaria</taxon>
        <taxon>Aiptasiidae</taxon>
        <taxon>Exaiptasia</taxon>
    </lineage>
</organism>
<dbReference type="OrthoDB" id="2414723at2759"/>
<dbReference type="KEGG" id="epa:110254466"/>
<evidence type="ECO:0000313" key="3">
    <source>
        <dbReference type="Proteomes" id="UP000887567"/>
    </source>
</evidence>
<dbReference type="PANTHER" id="PTHR14499:SF145">
    <property type="entry name" value="POTASSIUM CHANNEL REGULATORY PROTEIN-LIKE"/>
    <property type="match status" value="1"/>
</dbReference>
<feature type="domain" description="BTB" evidence="1">
    <location>
        <begin position="9"/>
        <end position="108"/>
    </location>
</feature>
<dbReference type="GO" id="GO:0051260">
    <property type="term" value="P:protein homooligomerization"/>
    <property type="evidence" value="ECO:0007669"/>
    <property type="project" value="InterPro"/>
</dbReference>
<dbReference type="FunFam" id="3.30.710.10:FF:000046">
    <property type="entry name" value="BTB/POZ domain-containing protein KCTD7 isoform X1"/>
    <property type="match status" value="1"/>
</dbReference>
<dbReference type="InterPro" id="IPR003131">
    <property type="entry name" value="T1-type_BTB"/>
</dbReference>
<reference evidence="2" key="1">
    <citation type="submission" date="2022-11" db="UniProtKB">
        <authorList>
            <consortium name="EnsemblMetazoa"/>
        </authorList>
    </citation>
    <scope>IDENTIFICATION</scope>
</reference>
<name>A0A913YA35_EXADI</name>
<dbReference type="SUPFAM" id="SSF54695">
    <property type="entry name" value="POZ domain"/>
    <property type="match status" value="1"/>
</dbReference>
<dbReference type="RefSeq" id="XP_020917127.1">
    <property type="nucleotide sequence ID" value="XM_021061468.2"/>
</dbReference>
<evidence type="ECO:0000313" key="2">
    <source>
        <dbReference type="EnsemblMetazoa" id="XP_020917127.1"/>
    </source>
</evidence>
<proteinExistence type="predicted"/>
<keyword evidence="3" id="KW-1185">Reference proteome</keyword>
<dbReference type="InterPro" id="IPR000210">
    <property type="entry name" value="BTB/POZ_dom"/>
</dbReference>
<evidence type="ECO:0000259" key="1">
    <source>
        <dbReference type="SMART" id="SM00225"/>
    </source>
</evidence>
<dbReference type="GeneID" id="110254466"/>
<dbReference type="InterPro" id="IPR011333">
    <property type="entry name" value="SKP1/BTB/POZ_sf"/>
</dbReference>
<dbReference type="OMA" id="ECMITAV"/>
<dbReference type="Pfam" id="PF02214">
    <property type="entry name" value="BTB_2"/>
    <property type="match status" value="1"/>
</dbReference>
<accession>A0A913YA35</accession>
<dbReference type="EnsemblMetazoa" id="XM_021061468.2">
    <property type="protein sequence ID" value="XP_020917127.1"/>
    <property type="gene ID" value="LOC110254466"/>
</dbReference>
<dbReference type="AlphaFoldDB" id="A0A913YA35"/>
<protein>
    <recommendedName>
        <fullName evidence="1">BTB domain-containing protein</fullName>
    </recommendedName>
</protein>
<dbReference type="Gene3D" id="3.30.710.10">
    <property type="entry name" value="Potassium Channel Kv1.1, Chain A"/>
    <property type="match status" value="1"/>
</dbReference>